<proteinExistence type="predicted"/>
<dbReference type="AlphaFoldDB" id="A0A448XRL5"/>
<keyword evidence="2" id="KW-1185">Reference proteome</keyword>
<accession>A0A448XRL5</accession>
<dbReference type="Proteomes" id="UP000784294">
    <property type="component" value="Unassembled WGS sequence"/>
</dbReference>
<sequence>MQNATSHDSVWNSASCRQMDQQRPGPEWTKLLFTLTCPFFYAHAHAHAHSHTNILLQIHMHINATTLMVQQSQHVFAAMTVGTVAAKVLCAYILPCSRRVFCTIRESWSSG</sequence>
<evidence type="ECO:0000313" key="2">
    <source>
        <dbReference type="Proteomes" id="UP000784294"/>
    </source>
</evidence>
<comment type="caution">
    <text evidence="1">The sequence shown here is derived from an EMBL/GenBank/DDBJ whole genome shotgun (WGS) entry which is preliminary data.</text>
</comment>
<dbReference type="EMBL" id="CAAALY010279125">
    <property type="protein sequence ID" value="VEL43146.1"/>
    <property type="molecule type" value="Genomic_DNA"/>
</dbReference>
<evidence type="ECO:0000313" key="1">
    <source>
        <dbReference type="EMBL" id="VEL43146.1"/>
    </source>
</evidence>
<protein>
    <submittedName>
        <fullName evidence="1">Uncharacterized protein</fullName>
    </submittedName>
</protein>
<organism evidence="1 2">
    <name type="scientific">Protopolystoma xenopodis</name>
    <dbReference type="NCBI Taxonomy" id="117903"/>
    <lineage>
        <taxon>Eukaryota</taxon>
        <taxon>Metazoa</taxon>
        <taxon>Spiralia</taxon>
        <taxon>Lophotrochozoa</taxon>
        <taxon>Platyhelminthes</taxon>
        <taxon>Monogenea</taxon>
        <taxon>Polyopisthocotylea</taxon>
        <taxon>Polystomatidea</taxon>
        <taxon>Polystomatidae</taxon>
        <taxon>Protopolystoma</taxon>
    </lineage>
</organism>
<name>A0A448XRL5_9PLAT</name>
<reference evidence="1" key="1">
    <citation type="submission" date="2018-11" db="EMBL/GenBank/DDBJ databases">
        <authorList>
            <consortium name="Pathogen Informatics"/>
        </authorList>
    </citation>
    <scope>NUCLEOTIDE SEQUENCE</scope>
</reference>
<gene>
    <name evidence="1" type="ORF">PXEA_LOCUS36586</name>
</gene>